<dbReference type="EMBL" id="HF935526">
    <property type="protein sequence ID" value="CCX31013.1"/>
    <property type="molecule type" value="Genomic_DNA"/>
</dbReference>
<sequence length="839" mass="94217">MPLPRILASAATTALRTAIPTTRSLGPTVLFTQRHQTLRHCSSGNMATAQRREQPPWTRPESSAPLPPLSIYNTLTRQKDPFVPLDKSGKKVTWYCCGPTVYDAAHLGHARNYVTTDIVRRIMRDYFGFNITFVQNVTDVDDKIILRARQQHLFEEYKAANPKITPEVLSATEKAWTAYFTKIAKADEGDLTTVPSTFEAWATRKHEPLMALIHKELAGESVEGELLDEDASKLKMHLNTLFMASKALQTPPTSAEEFYGTCSSVLLPYIDSLNKDRTYEPAVFSKLSRYWENHFNEDMATLNVLPPTTVTRVSEFIPENVAFVQKLVDRGYAYPTADGSVYFDIAAYEAAGHHYAKLQPWNRGDQSLIADGEGALTSDKASTLPTSDSSLPAKKKADQDFALWKASKAGEPSWESPWGQGRPGWHIECSVMCSEVLGGEIDIHSGGIDLAFPHHDNEIAQSEAYWDGCASHATADGRHQWINYFLHMGHLKIHGSKMSKSLKNFVSVRKALERGGGWTPRMLRIVFLQGGWKDGIEVREGVLSAAKSWETAVNKFFTNVKALVTEETAAQAAGTHIPQPWTKLEADLSKELDSTREKLDAALCDSFNTPLAMQLLVDLISTTNIYMSSTTNLALVKEIARWITRITTIFGLDNNSSPDRIGWTSEESSTGNAEEIAMPYLRLLSSFRDSVRALGISDSKSDSAKELLRLCDKLRDIDLADLGVSLDDRDSANALIKFVPAEELRAAREEKERKAAEREQKKEEARLKREEEERKKQEQAKVDPVTMFRTEEWSEWDEQGIPTKDKEGEEITKSRKKALTKAWEQQKKKFEAYQKTVQK</sequence>
<dbReference type="SUPFAM" id="SSF47323">
    <property type="entry name" value="Anticodon-binding domain of a subclass of class I aminoacyl-tRNA synthetases"/>
    <property type="match status" value="1"/>
</dbReference>
<organism evidence="13 14">
    <name type="scientific">Pyronema omphalodes (strain CBS 100304)</name>
    <name type="common">Pyronema confluens</name>
    <dbReference type="NCBI Taxonomy" id="1076935"/>
    <lineage>
        <taxon>Eukaryota</taxon>
        <taxon>Fungi</taxon>
        <taxon>Dikarya</taxon>
        <taxon>Ascomycota</taxon>
        <taxon>Pezizomycotina</taxon>
        <taxon>Pezizomycetes</taxon>
        <taxon>Pezizales</taxon>
        <taxon>Pyronemataceae</taxon>
        <taxon>Pyronema</taxon>
    </lineage>
</organism>
<keyword evidence="4" id="KW-0479">Metal-binding</keyword>
<dbReference type="GO" id="GO:0004817">
    <property type="term" value="F:cysteine-tRNA ligase activity"/>
    <property type="evidence" value="ECO:0007669"/>
    <property type="project" value="UniProtKB-EC"/>
</dbReference>
<evidence type="ECO:0000259" key="12">
    <source>
        <dbReference type="Pfam" id="PF01406"/>
    </source>
</evidence>
<evidence type="ECO:0000256" key="11">
    <source>
        <dbReference type="SAM" id="MobiDB-lite"/>
    </source>
</evidence>
<evidence type="ECO:0000256" key="9">
    <source>
        <dbReference type="ARBA" id="ARBA00023146"/>
    </source>
</evidence>
<dbReference type="Gene3D" id="3.40.50.620">
    <property type="entry name" value="HUPs"/>
    <property type="match status" value="2"/>
</dbReference>
<dbReference type="Proteomes" id="UP000018144">
    <property type="component" value="Unassembled WGS sequence"/>
</dbReference>
<dbReference type="GO" id="GO:0046872">
    <property type="term" value="F:metal ion binding"/>
    <property type="evidence" value="ECO:0007669"/>
    <property type="project" value="UniProtKB-KW"/>
</dbReference>
<gene>
    <name evidence="13" type="ORF">PCON_09829</name>
</gene>
<dbReference type="GO" id="GO:0005737">
    <property type="term" value="C:cytoplasm"/>
    <property type="evidence" value="ECO:0007669"/>
    <property type="project" value="TreeGrafter"/>
</dbReference>
<keyword evidence="3 13" id="KW-0436">Ligase</keyword>
<dbReference type="PRINTS" id="PR00983">
    <property type="entry name" value="TRNASYNTHCYS"/>
</dbReference>
<proteinExistence type="inferred from homology"/>
<dbReference type="PANTHER" id="PTHR10890:SF3">
    <property type="entry name" value="CYSTEINE--TRNA LIGASE, CYTOPLASMIC"/>
    <property type="match status" value="1"/>
</dbReference>
<reference evidence="13 14" key="1">
    <citation type="journal article" date="2013" name="PLoS Genet.">
        <title>The genome and development-dependent transcriptomes of Pyronema confluens: a window into fungal evolution.</title>
        <authorList>
            <person name="Traeger S."/>
            <person name="Altegoer F."/>
            <person name="Freitag M."/>
            <person name="Gabaldon T."/>
            <person name="Kempken F."/>
            <person name="Kumar A."/>
            <person name="Marcet-Houben M."/>
            <person name="Poggeler S."/>
            <person name="Stajich J.E."/>
            <person name="Nowrousian M."/>
        </authorList>
    </citation>
    <scope>NUCLEOTIDE SEQUENCE [LARGE SCALE GENOMIC DNA]</scope>
    <source>
        <strain evidence="14">CBS 100304</strain>
        <tissue evidence="13">Vegetative mycelium</tissue>
    </source>
</reference>
<keyword evidence="7" id="KW-0067">ATP-binding</keyword>
<name>U4LGI2_PYROM</name>
<feature type="compositionally biased region" description="Basic and acidic residues" evidence="11">
    <location>
        <begin position="803"/>
        <end position="813"/>
    </location>
</feature>
<feature type="region of interest" description="Disordered" evidence="11">
    <location>
        <begin position="750"/>
        <end position="813"/>
    </location>
</feature>
<dbReference type="Pfam" id="PF01406">
    <property type="entry name" value="tRNA-synt_1e"/>
    <property type="match status" value="1"/>
</dbReference>
<dbReference type="CDD" id="cd00672">
    <property type="entry name" value="CysRS_core"/>
    <property type="match status" value="1"/>
</dbReference>
<evidence type="ECO:0000256" key="1">
    <source>
        <dbReference type="ARBA" id="ARBA00001947"/>
    </source>
</evidence>
<evidence type="ECO:0000313" key="13">
    <source>
        <dbReference type="EMBL" id="CCX31013.1"/>
    </source>
</evidence>
<dbReference type="GO" id="GO:0005524">
    <property type="term" value="F:ATP binding"/>
    <property type="evidence" value="ECO:0007669"/>
    <property type="project" value="UniProtKB-KW"/>
</dbReference>
<keyword evidence="6" id="KW-0862">Zinc</keyword>
<evidence type="ECO:0000256" key="10">
    <source>
        <dbReference type="ARBA" id="ARBA00031499"/>
    </source>
</evidence>
<dbReference type="GO" id="GO:0006423">
    <property type="term" value="P:cysteinyl-tRNA aminoacylation"/>
    <property type="evidence" value="ECO:0007669"/>
    <property type="project" value="InterPro"/>
</dbReference>
<evidence type="ECO:0000256" key="3">
    <source>
        <dbReference type="ARBA" id="ARBA00022598"/>
    </source>
</evidence>
<evidence type="ECO:0000256" key="5">
    <source>
        <dbReference type="ARBA" id="ARBA00022741"/>
    </source>
</evidence>
<dbReference type="InterPro" id="IPR014729">
    <property type="entry name" value="Rossmann-like_a/b/a_fold"/>
</dbReference>
<keyword evidence="8" id="KW-0648">Protein biosynthesis</keyword>
<dbReference type="InterPro" id="IPR015803">
    <property type="entry name" value="Cys-tRNA-ligase"/>
</dbReference>
<feature type="compositionally biased region" description="Basic and acidic residues" evidence="11">
    <location>
        <begin position="750"/>
        <end position="781"/>
    </location>
</feature>
<feature type="region of interest" description="Disordered" evidence="11">
    <location>
        <begin position="44"/>
        <end position="65"/>
    </location>
</feature>
<dbReference type="OrthoDB" id="438179at2759"/>
<dbReference type="InterPro" id="IPR009080">
    <property type="entry name" value="tRNAsynth_Ia_anticodon-bd"/>
</dbReference>
<dbReference type="OMA" id="YEGLGWA"/>
<keyword evidence="14" id="KW-1185">Reference proteome</keyword>
<keyword evidence="5" id="KW-0547">Nucleotide-binding</keyword>
<dbReference type="Gene3D" id="1.20.120.1910">
    <property type="entry name" value="Cysteine-tRNA ligase, C-terminal anti-codon recognition domain"/>
    <property type="match status" value="1"/>
</dbReference>
<feature type="domain" description="tRNA synthetases class I catalytic" evidence="12">
    <location>
        <begin position="89"/>
        <end position="547"/>
    </location>
</feature>
<evidence type="ECO:0000256" key="4">
    <source>
        <dbReference type="ARBA" id="ARBA00022723"/>
    </source>
</evidence>
<dbReference type="eggNOG" id="KOG2007">
    <property type="taxonomic scope" value="Eukaryota"/>
</dbReference>
<protein>
    <recommendedName>
        <fullName evidence="2">cysteine--tRNA ligase</fullName>
        <ecNumber evidence="2">6.1.1.16</ecNumber>
    </recommendedName>
    <alternativeName>
        <fullName evidence="10">Cysteinyl-tRNA synthetase</fullName>
    </alternativeName>
</protein>
<dbReference type="PANTHER" id="PTHR10890">
    <property type="entry name" value="CYSTEINYL-TRNA SYNTHETASE"/>
    <property type="match status" value="1"/>
</dbReference>
<evidence type="ECO:0000256" key="8">
    <source>
        <dbReference type="ARBA" id="ARBA00022917"/>
    </source>
</evidence>
<evidence type="ECO:0000256" key="6">
    <source>
        <dbReference type="ARBA" id="ARBA00022833"/>
    </source>
</evidence>
<dbReference type="InterPro" id="IPR032678">
    <property type="entry name" value="tRNA-synt_1_cat_dom"/>
</dbReference>
<dbReference type="NCBIfam" id="TIGR00435">
    <property type="entry name" value="cysS"/>
    <property type="match status" value="1"/>
</dbReference>
<evidence type="ECO:0000256" key="2">
    <source>
        <dbReference type="ARBA" id="ARBA00012832"/>
    </source>
</evidence>
<evidence type="ECO:0000313" key="14">
    <source>
        <dbReference type="Proteomes" id="UP000018144"/>
    </source>
</evidence>
<dbReference type="HAMAP" id="MF_00041">
    <property type="entry name" value="Cys_tRNA_synth"/>
    <property type="match status" value="1"/>
</dbReference>
<accession>U4LGI2</accession>
<evidence type="ECO:0000256" key="7">
    <source>
        <dbReference type="ARBA" id="ARBA00022840"/>
    </source>
</evidence>
<comment type="cofactor">
    <cofactor evidence="1">
        <name>Zn(2+)</name>
        <dbReference type="ChEBI" id="CHEBI:29105"/>
    </cofactor>
</comment>
<dbReference type="STRING" id="1076935.U4LGI2"/>
<dbReference type="InterPro" id="IPR024909">
    <property type="entry name" value="Cys-tRNA/MSH_ligase"/>
</dbReference>
<dbReference type="EC" id="6.1.1.16" evidence="2"/>
<dbReference type="SUPFAM" id="SSF52374">
    <property type="entry name" value="Nucleotidylyl transferase"/>
    <property type="match status" value="1"/>
</dbReference>
<dbReference type="AlphaFoldDB" id="U4LGI2"/>
<keyword evidence="9" id="KW-0030">Aminoacyl-tRNA synthetase</keyword>